<evidence type="ECO:0000256" key="9">
    <source>
        <dbReference type="SAM" id="SignalP"/>
    </source>
</evidence>
<evidence type="ECO:0000313" key="11">
    <source>
        <dbReference type="EMBL" id="EMT52225.1"/>
    </source>
</evidence>
<comment type="PTM">
    <text evidence="6">Binds 1 heme c group covalently per subunit.</text>
</comment>
<dbReference type="PIRSF" id="PIRSF000025">
    <property type="entry name" value="Cytc_Bsub_c550"/>
    <property type="match status" value="1"/>
</dbReference>
<dbReference type="STRING" id="1300222.I532_11249"/>
<dbReference type="InterPro" id="IPR051811">
    <property type="entry name" value="Cytochrome_c550/c551-like"/>
</dbReference>
<dbReference type="GO" id="GO:0009055">
    <property type="term" value="F:electron transfer activity"/>
    <property type="evidence" value="ECO:0007669"/>
    <property type="project" value="InterPro"/>
</dbReference>
<dbReference type="GO" id="GO:0020037">
    <property type="term" value="F:heme binding"/>
    <property type="evidence" value="ECO:0007669"/>
    <property type="project" value="InterPro"/>
</dbReference>
<feature type="binding site" description="covalent" evidence="6">
    <location>
        <position position="60"/>
    </location>
    <ligand>
        <name>heme c</name>
        <dbReference type="ChEBI" id="CHEBI:61717"/>
    </ligand>
</feature>
<name>M8E9R0_9BACL</name>
<sequence length="120" mass="12260">MKRFPISVLTVALVLFLSACGGGGNQAQPPANQPAGETTPTAPTGGYDAATAETLFKNNCASCHGQDLSGSVGPNLTQVGGKYTKEQILEILKNGKGGMPGGLVKDQDAETVAAWLADKK</sequence>
<evidence type="ECO:0000256" key="7">
    <source>
        <dbReference type="PIRSR" id="PIRSR000025-2"/>
    </source>
</evidence>
<dbReference type="InterPro" id="IPR012218">
    <property type="entry name" value="Cyt_c_BACSU-c550-type"/>
</dbReference>
<dbReference type="InterPro" id="IPR009056">
    <property type="entry name" value="Cyt_c-like_dom"/>
</dbReference>
<dbReference type="Proteomes" id="UP000012081">
    <property type="component" value="Unassembled WGS sequence"/>
</dbReference>
<keyword evidence="3 7" id="KW-0479">Metal-binding</keyword>
<keyword evidence="4" id="KW-0249">Electron transport</keyword>
<evidence type="ECO:0000256" key="3">
    <source>
        <dbReference type="ARBA" id="ARBA00022723"/>
    </source>
</evidence>
<dbReference type="PATRIC" id="fig|1300222.3.peg.2345"/>
<dbReference type="PANTHER" id="PTHR37823">
    <property type="entry name" value="CYTOCHROME C-553-LIKE"/>
    <property type="match status" value="1"/>
</dbReference>
<dbReference type="GO" id="GO:0005506">
    <property type="term" value="F:iron ion binding"/>
    <property type="evidence" value="ECO:0007669"/>
    <property type="project" value="InterPro"/>
</dbReference>
<feature type="binding site" description="axial binding residue" evidence="7">
    <location>
        <position position="99"/>
    </location>
    <ligand>
        <name>heme c</name>
        <dbReference type="ChEBI" id="CHEBI:61717"/>
    </ligand>
    <ligandPart>
        <name>Fe</name>
        <dbReference type="ChEBI" id="CHEBI:18248"/>
    </ligandPart>
</feature>
<dbReference type="GeneID" id="89497713"/>
<feature type="region of interest" description="Disordered" evidence="8">
    <location>
        <begin position="24"/>
        <end position="48"/>
    </location>
</feature>
<evidence type="ECO:0000256" key="2">
    <source>
        <dbReference type="ARBA" id="ARBA00022617"/>
    </source>
</evidence>
<feature type="compositionally biased region" description="Low complexity" evidence="8">
    <location>
        <begin position="34"/>
        <end position="46"/>
    </location>
</feature>
<gene>
    <name evidence="11" type="ORF">I532_11249</name>
</gene>
<organism evidence="11 12">
    <name type="scientific">Brevibacillus borstelensis AK1</name>
    <dbReference type="NCBI Taxonomy" id="1300222"/>
    <lineage>
        <taxon>Bacteria</taxon>
        <taxon>Bacillati</taxon>
        <taxon>Bacillota</taxon>
        <taxon>Bacilli</taxon>
        <taxon>Bacillales</taxon>
        <taxon>Paenibacillaceae</taxon>
        <taxon>Brevibacillus</taxon>
    </lineage>
</organism>
<dbReference type="EMBL" id="APBN01000004">
    <property type="protein sequence ID" value="EMT52225.1"/>
    <property type="molecule type" value="Genomic_DNA"/>
</dbReference>
<proteinExistence type="predicted"/>
<dbReference type="Pfam" id="PF13442">
    <property type="entry name" value="Cytochrome_CBB3"/>
    <property type="match status" value="1"/>
</dbReference>
<reference evidence="11 12" key="1">
    <citation type="submission" date="2013-03" db="EMBL/GenBank/DDBJ databases">
        <title>Assembly of a new bacterial strain Brevibacillus borstelensis AK1.</title>
        <authorList>
            <person name="Rajan I."/>
            <person name="PoliReddy D."/>
            <person name="Sugumar T."/>
            <person name="Rathinam K."/>
            <person name="Alqarawi S."/>
            <person name="Khalil A.B."/>
            <person name="Sivakumar N."/>
        </authorList>
    </citation>
    <scope>NUCLEOTIDE SEQUENCE [LARGE SCALE GENOMIC DNA]</scope>
    <source>
        <strain evidence="11 12">AK1</strain>
    </source>
</reference>
<dbReference type="RefSeq" id="WP_003388288.1">
    <property type="nucleotide sequence ID" value="NZ_APBN01000004.1"/>
</dbReference>
<feature type="binding site" description="axial binding residue" evidence="7">
    <location>
        <position position="64"/>
    </location>
    <ligand>
        <name>heme c</name>
        <dbReference type="ChEBI" id="CHEBI:61717"/>
    </ligand>
    <ligandPart>
        <name>Fe</name>
        <dbReference type="ChEBI" id="CHEBI:18248"/>
    </ligandPart>
</feature>
<feature type="signal peptide" evidence="9">
    <location>
        <begin position="1"/>
        <end position="27"/>
    </location>
</feature>
<dbReference type="GO" id="GO:0016020">
    <property type="term" value="C:membrane"/>
    <property type="evidence" value="ECO:0007669"/>
    <property type="project" value="InterPro"/>
</dbReference>
<dbReference type="AlphaFoldDB" id="M8E9R0"/>
<evidence type="ECO:0000256" key="6">
    <source>
        <dbReference type="PIRSR" id="PIRSR000025-1"/>
    </source>
</evidence>
<evidence type="ECO:0000256" key="8">
    <source>
        <dbReference type="SAM" id="MobiDB-lite"/>
    </source>
</evidence>
<dbReference type="OrthoDB" id="7933886at2"/>
<keyword evidence="2 6" id="KW-0349">Heme</keyword>
<accession>M8E9R0</accession>
<dbReference type="PROSITE" id="PS51007">
    <property type="entry name" value="CYTC"/>
    <property type="match status" value="1"/>
</dbReference>
<dbReference type="InterPro" id="IPR036909">
    <property type="entry name" value="Cyt_c-like_dom_sf"/>
</dbReference>
<keyword evidence="5 7" id="KW-0408">Iron</keyword>
<feature type="domain" description="Cytochrome c" evidence="10">
    <location>
        <begin position="47"/>
        <end position="120"/>
    </location>
</feature>
<dbReference type="InterPro" id="IPR054782">
    <property type="entry name" value="Cytochro_C551"/>
</dbReference>
<dbReference type="Gene3D" id="1.10.760.10">
    <property type="entry name" value="Cytochrome c-like domain"/>
    <property type="match status" value="1"/>
</dbReference>
<feature type="chain" id="PRO_5004095628" description="Cytochrome c domain-containing protein" evidence="9">
    <location>
        <begin position="28"/>
        <end position="120"/>
    </location>
</feature>
<dbReference type="PROSITE" id="PS51257">
    <property type="entry name" value="PROKAR_LIPOPROTEIN"/>
    <property type="match status" value="1"/>
</dbReference>
<evidence type="ECO:0000256" key="1">
    <source>
        <dbReference type="ARBA" id="ARBA00022448"/>
    </source>
</evidence>
<dbReference type="SUPFAM" id="SSF46626">
    <property type="entry name" value="Cytochrome c"/>
    <property type="match status" value="1"/>
</dbReference>
<dbReference type="NCBIfam" id="NF045774">
    <property type="entry name" value="cytochro_C551"/>
    <property type="match status" value="1"/>
</dbReference>
<dbReference type="PANTHER" id="PTHR37823:SF4">
    <property type="entry name" value="MENAQUINOL-CYTOCHROME C REDUCTASE CYTOCHROME B_C SUBUNIT"/>
    <property type="match status" value="1"/>
</dbReference>
<evidence type="ECO:0000256" key="4">
    <source>
        <dbReference type="ARBA" id="ARBA00022982"/>
    </source>
</evidence>
<comment type="caution">
    <text evidence="11">The sequence shown here is derived from an EMBL/GenBank/DDBJ whole genome shotgun (WGS) entry which is preliminary data.</text>
</comment>
<evidence type="ECO:0000313" key="12">
    <source>
        <dbReference type="Proteomes" id="UP000012081"/>
    </source>
</evidence>
<keyword evidence="12" id="KW-1185">Reference proteome</keyword>
<evidence type="ECO:0000256" key="5">
    <source>
        <dbReference type="ARBA" id="ARBA00023004"/>
    </source>
</evidence>
<evidence type="ECO:0000259" key="10">
    <source>
        <dbReference type="PROSITE" id="PS51007"/>
    </source>
</evidence>
<feature type="binding site" description="covalent" evidence="6">
    <location>
        <position position="63"/>
    </location>
    <ligand>
        <name>heme c</name>
        <dbReference type="ChEBI" id="CHEBI:61717"/>
    </ligand>
</feature>
<keyword evidence="9" id="KW-0732">Signal</keyword>
<keyword evidence="1" id="KW-0813">Transport</keyword>
<protein>
    <recommendedName>
        <fullName evidence="10">Cytochrome c domain-containing protein</fullName>
    </recommendedName>
</protein>